<gene>
    <name evidence="1" type="ORF">FIBSPDRAFT_864255</name>
</gene>
<name>A0A166GK42_9AGAM</name>
<protein>
    <submittedName>
        <fullName evidence="1">Uncharacterized protein</fullName>
    </submittedName>
</protein>
<evidence type="ECO:0000313" key="1">
    <source>
        <dbReference type="EMBL" id="KZP17919.1"/>
    </source>
</evidence>
<dbReference type="Proteomes" id="UP000076532">
    <property type="component" value="Unassembled WGS sequence"/>
</dbReference>
<organism evidence="1 2">
    <name type="scientific">Athelia psychrophila</name>
    <dbReference type="NCBI Taxonomy" id="1759441"/>
    <lineage>
        <taxon>Eukaryota</taxon>
        <taxon>Fungi</taxon>
        <taxon>Dikarya</taxon>
        <taxon>Basidiomycota</taxon>
        <taxon>Agaricomycotina</taxon>
        <taxon>Agaricomycetes</taxon>
        <taxon>Agaricomycetidae</taxon>
        <taxon>Atheliales</taxon>
        <taxon>Atheliaceae</taxon>
        <taxon>Athelia</taxon>
    </lineage>
</organism>
<reference evidence="1 2" key="1">
    <citation type="journal article" date="2016" name="Mol. Biol. Evol.">
        <title>Comparative Genomics of Early-Diverging Mushroom-Forming Fungi Provides Insights into the Origins of Lignocellulose Decay Capabilities.</title>
        <authorList>
            <person name="Nagy L.G."/>
            <person name="Riley R."/>
            <person name="Tritt A."/>
            <person name="Adam C."/>
            <person name="Daum C."/>
            <person name="Floudas D."/>
            <person name="Sun H."/>
            <person name="Yadav J.S."/>
            <person name="Pangilinan J."/>
            <person name="Larsson K.H."/>
            <person name="Matsuura K."/>
            <person name="Barry K."/>
            <person name="Labutti K."/>
            <person name="Kuo R."/>
            <person name="Ohm R.A."/>
            <person name="Bhattacharya S.S."/>
            <person name="Shirouzu T."/>
            <person name="Yoshinaga Y."/>
            <person name="Martin F.M."/>
            <person name="Grigoriev I.V."/>
            <person name="Hibbett D.S."/>
        </authorList>
    </citation>
    <scope>NUCLEOTIDE SEQUENCE [LARGE SCALE GENOMIC DNA]</scope>
    <source>
        <strain evidence="1 2">CBS 109695</strain>
    </source>
</reference>
<evidence type="ECO:0000313" key="2">
    <source>
        <dbReference type="Proteomes" id="UP000076532"/>
    </source>
</evidence>
<sequence>MCGPRTCGNLASVRSRRRGYAHANRYAHRRGSTKTRFTHRFTSFKVRLEYDTHWKLENIIHNYPST</sequence>
<keyword evidence="2" id="KW-1185">Reference proteome</keyword>
<dbReference type="AlphaFoldDB" id="A0A166GK42"/>
<proteinExistence type="predicted"/>
<dbReference type="EMBL" id="KV417577">
    <property type="protein sequence ID" value="KZP17919.1"/>
    <property type="molecule type" value="Genomic_DNA"/>
</dbReference>
<accession>A0A166GK42</accession>